<keyword evidence="2" id="KW-1185">Reference proteome</keyword>
<organism evidence="1 2">
    <name type="scientific">Dendryphion nanum</name>
    <dbReference type="NCBI Taxonomy" id="256645"/>
    <lineage>
        <taxon>Eukaryota</taxon>
        <taxon>Fungi</taxon>
        <taxon>Dikarya</taxon>
        <taxon>Ascomycota</taxon>
        <taxon>Pezizomycotina</taxon>
        <taxon>Dothideomycetes</taxon>
        <taxon>Pleosporomycetidae</taxon>
        <taxon>Pleosporales</taxon>
        <taxon>Torulaceae</taxon>
        <taxon>Dendryphion</taxon>
    </lineage>
</organism>
<accession>A0A9P9IKM8</accession>
<sequence length="237" mass="26403">MPLIYSVAAFVSSAVSNGTVETKNEEFKETEEHEIRAGDQLCLYQRAISGPGMRFNMRETASATDRKRESEHTYIYFDVVYRPVHLVENLFMVLKSSHEGGGAAPSHYIKSYPHGKGSFLDPYVDNDAVYIVPSYTLDSAKACTSIALNLEGNQALLAKVHNRKSPFVPILSSNRTNMITEVVMVEDEKFESAVTKMKNEKGVTGLAVRRTAQMRLQCHGCAGAWEASSRRHTYAVE</sequence>
<dbReference type="AlphaFoldDB" id="A0A9P9IKM8"/>
<reference evidence="1" key="1">
    <citation type="journal article" date="2021" name="Nat. Commun.">
        <title>Genetic determinants of endophytism in the Arabidopsis root mycobiome.</title>
        <authorList>
            <person name="Mesny F."/>
            <person name="Miyauchi S."/>
            <person name="Thiergart T."/>
            <person name="Pickel B."/>
            <person name="Atanasova L."/>
            <person name="Karlsson M."/>
            <person name="Huettel B."/>
            <person name="Barry K.W."/>
            <person name="Haridas S."/>
            <person name="Chen C."/>
            <person name="Bauer D."/>
            <person name="Andreopoulos W."/>
            <person name="Pangilinan J."/>
            <person name="LaButti K."/>
            <person name="Riley R."/>
            <person name="Lipzen A."/>
            <person name="Clum A."/>
            <person name="Drula E."/>
            <person name="Henrissat B."/>
            <person name="Kohler A."/>
            <person name="Grigoriev I.V."/>
            <person name="Martin F.M."/>
            <person name="Hacquard S."/>
        </authorList>
    </citation>
    <scope>NUCLEOTIDE SEQUENCE</scope>
    <source>
        <strain evidence="1">MPI-CAGE-CH-0243</strain>
    </source>
</reference>
<dbReference type="Proteomes" id="UP000700596">
    <property type="component" value="Unassembled WGS sequence"/>
</dbReference>
<comment type="caution">
    <text evidence="1">The sequence shown here is derived from an EMBL/GenBank/DDBJ whole genome shotgun (WGS) entry which is preliminary data.</text>
</comment>
<evidence type="ECO:0000313" key="1">
    <source>
        <dbReference type="EMBL" id="KAH7122839.1"/>
    </source>
</evidence>
<name>A0A9P9IKM8_9PLEO</name>
<protein>
    <submittedName>
        <fullName evidence="1">Uncharacterized protein</fullName>
    </submittedName>
</protein>
<proteinExistence type="predicted"/>
<evidence type="ECO:0000313" key="2">
    <source>
        <dbReference type="Proteomes" id="UP000700596"/>
    </source>
</evidence>
<gene>
    <name evidence="1" type="ORF">B0J11DRAFT_507791</name>
</gene>
<dbReference type="EMBL" id="JAGMWT010000009">
    <property type="protein sequence ID" value="KAH7122839.1"/>
    <property type="molecule type" value="Genomic_DNA"/>
</dbReference>